<reference evidence="6 7" key="1">
    <citation type="submission" date="2017-06" db="EMBL/GenBank/DDBJ databases">
        <authorList>
            <person name="Kim H.J."/>
            <person name="Triplett B.A."/>
        </authorList>
    </citation>
    <scope>NUCLEOTIDE SEQUENCE [LARGE SCALE GENOMIC DNA]</scope>
    <source>
        <strain evidence="6 7">594</strain>
    </source>
</reference>
<evidence type="ECO:0000313" key="6">
    <source>
        <dbReference type="EMBL" id="OWQ77348.1"/>
    </source>
</evidence>
<evidence type="ECO:0000259" key="5">
    <source>
        <dbReference type="Pfam" id="PF13657"/>
    </source>
</evidence>
<organism evidence="6 7">
    <name type="scientific">Stenotrophomonas maltophilia</name>
    <name type="common">Pseudomonas maltophilia</name>
    <name type="synonym">Xanthomonas maltophilia</name>
    <dbReference type="NCBI Taxonomy" id="40324"/>
    <lineage>
        <taxon>Bacteria</taxon>
        <taxon>Pseudomonadati</taxon>
        <taxon>Pseudomonadota</taxon>
        <taxon>Gammaproteobacteria</taxon>
        <taxon>Lysobacterales</taxon>
        <taxon>Lysobacteraceae</taxon>
        <taxon>Stenotrophomonas</taxon>
        <taxon>Stenotrophomonas maltophilia group</taxon>
    </lineage>
</organism>
<evidence type="ECO:0000256" key="2">
    <source>
        <dbReference type="ARBA" id="ARBA00022679"/>
    </source>
</evidence>
<keyword evidence="2" id="KW-0808">Transferase</keyword>
<feature type="domain" description="HipA-like C-terminal" evidence="4">
    <location>
        <begin position="153"/>
        <end position="401"/>
    </location>
</feature>
<feature type="domain" description="HipA N-terminal subdomain 1" evidence="5">
    <location>
        <begin position="4"/>
        <end position="105"/>
    </location>
</feature>
<name>A0A246IC15_STEMA</name>
<protein>
    <submittedName>
        <fullName evidence="6">Toxin HipA</fullName>
    </submittedName>
</protein>
<dbReference type="PANTHER" id="PTHR37419">
    <property type="entry name" value="SERINE/THREONINE-PROTEIN KINASE TOXIN HIPA"/>
    <property type="match status" value="1"/>
</dbReference>
<proteinExistence type="inferred from homology"/>
<evidence type="ECO:0000256" key="1">
    <source>
        <dbReference type="ARBA" id="ARBA00010164"/>
    </source>
</evidence>
<comment type="similarity">
    <text evidence="1">Belongs to the HipA Ser/Thr kinase family.</text>
</comment>
<dbReference type="InterPro" id="IPR017508">
    <property type="entry name" value="HipA_N1"/>
</dbReference>
<keyword evidence="3" id="KW-0418">Kinase</keyword>
<dbReference type="InterPro" id="IPR012893">
    <property type="entry name" value="HipA-like_C"/>
</dbReference>
<dbReference type="Pfam" id="PF13657">
    <property type="entry name" value="Couple_hipA"/>
    <property type="match status" value="1"/>
</dbReference>
<comment type="caution">
    <text evidence="6">The sequence shown here is derived from an EMBL/GenBank/DDBJ whole genome shotgun (WGS) entry which is preliminary data.</text>
</comment>
<dbReference type="RefSeq" id="WP_072167388.1">
    <property type="nucleotide sequence ID" value="NZ_CP104289.1"/>
</dbReference>
<gene>
    <name evidence="6" type="ORF">CEE63_04340</name>
</gene>
<dbReference type="Proteomes" id="UP000197090">
    <property type="component" value="Unassembled WGS sequence"/>
</dbReference>
<dbReference type="CDD" id="cd17808">
    <property type="entry name" value="HipA_Ec_like"/>
    <property type="match status" value="1"/>
</dbReference>
<dbReference type="PANTHER" id="PTHR37419:SF1">
    <property type="entry name" value="SERINE_THREONINE-PROTEIN KINASE TOXIN HIPA"/>
    <property type="match status" value="1"/>
</dbReference>
<evidence type="ECO:0000313" key="7">
    <source>
        <dbReference type="Proteomes" id="UP000197090"/>
    </source>
</evidence>
<dbReference type="GO" id="GO:0005829">
    <property type="term" value="C:cytosol"/>
    <property type="evidence" value="ECO:0007669"/>
    <property type="project" value="TreeGrafter"/>
</dbReference>
<dbReference type="EMBL" id="NIVX01000034">
    <property type="protein sequence ID" value="OWQ77348.1"/>
    <property type="molecule type" value="Genomic_DNA"/>
</dbReference>
<accession>A0A246IC15</accession>
<sequence length="441" mass="49276">MSELAIWMNGVEVAKWQQNSNSSPRLTYTQNWLESGSPRPISLSLPLLPLGESHRGQKVVDYFDNLLPDNSEIRSRLRDRFSTRSAGTFDLLEAIGRDCVGAVQLLPVAATPNDLQSIQFRPLNEGEVADILRGVTAPALPGSRHHPSDEFRISIAGAQEKTGLLLHEDQWCIPIGSTPSTHIFKLPLGLVGNMRADMHQSVENEWLCMHLLSAFGIPVAETQMGRFQDQRALIVERFDRRLSADRRWWLRLPQEDMCQVFGLPAARKYESDGGPGIVAIMDLLRQSEHSEDRATFFKTQILFWMLAAIDGHAKNFSVHIEAGGRFRLTPIYDVLSVYPILGRGPGQLEPRDAKLAMSINGRNRHRSLLDIRRRHWNETARVCGVSDGAEPWIETLLESVEPAIAQVTRQLPDDFPSNVSGPIFQGLRAAAARLSSMAPEA</sequence>
<dbReference type="AlphaFoldDB" id="A0A246IC15"/>
<dbReference type="InterPro" id="IPR052028">
    <property type="entry name" value="HipA_Ser/Thr_kinase"/>
</dbReference>
<evidence type="ECO:0000259" key="4">
    <source>
        <dbReference type="Pfam" id="PF07804"/>
    </source>
</evidence>
<evidence type="ECO:0000256" key="3">
    <source>
        <dbReference type="ARBA" id="ARBA00022777"/>
    </source>
</evidence>
<dbReference type="GO" id="GO:0004674">
    <property type="term" value="F:protein serine/threonine kinase activity"/>
    <property type="evidence" value="ECO:0007669"/>
    <property type="project" value="TreeGrafter"/>
</dbReference>
<dbReference type="Pfam" id="PF07804">
    <property type="entry name" value="HipA_C"/>
    <property type="match status" value="1"/>
</dbReference>
<dbReference type="NCBIfam" id="TIGR03071">
    <property type="entry name" value="couple_hipA"/>
    <property type="match status" value="1"/>
</dbReference>